<dbReference type="AlphaFoldDB" id="A0A1I6HJN7"/>
<keyword evidence="2" id="KW-1185">Reference proteome</keyword>
<proteinExistence type="predicted"/>
<dbReference type="Proteomes" id="UP000199658">
    <property type="component" value="Unassembled WGS sequence"/>
</dbReference>
<accession>A0A1I6HJN7</accession>
<evidence type="ECO:0000313" key="2">
    <source>
        <dbReference type="Proteomes" id="UP000199658"/>
    </source>
</evidence>
<sequence length="115" mass="12668">MTLRPVHYISLTLLTLLLIAAAAAYRSQTLKLTETQIIETYAARYLDTHQDAQLTHCRARPGPVKTTRMVVICGPEPFDATRHYEYHVGPLGGLIAQNGPADWATKTPLAPRDAA</sequence>
<dbReference type="OrthoDB" id="7874631at2"/>
<protein>
    <submittedName>
        <fullName evidence="1">Uncharacterized protein</fullName>
    </submittedName>
</protein>
<name>A0A1I6HJN7_9RHOB</name>
<dbReference type="EMBL" id="FOYO01000001">
    <property type="protein sequence ID" value="SFR54626.1"/>
    <property type="molecule type" value="Genomic_DNA"/>
</dbReference>
<gene>
    <name evidence="1" type="ORF">SAMN04488002_3083</name>
</gene>
<dbReference type="RefSeq" id="WP_090218524.1">
    <property type="nucleotide sequence ID" value="NZ_FOYO01000001.1"/>
</dbReference>
<organism evidence="1 2">
    <name type="scientific">Litoreibacter janthinus</name>
    <dbReference type="NCBI Taxonomy" id="670154"/>
    <lineage>
        <taxon>Bacteria</taxon>
        <taxon>Pseudomonadati</taxon>
        <taxon>Pseudomonadota</taxon>
        <taxon>Alphaproteobacteria</taxon>
        <taxon>Rhodobacterales</taxon>
        <taxon>Roseobacteraceae</taxon>
        <taxon>Litoreibacter</taxon>
    </lineage>
</organism>
<dbReference type="STRING" id="670154.SAMN04488002_3083"/>
<evidence type="ECO:0000313" key="1">
    <source>
        <dbReference type="EMBL" id="SFR54626.1"/>
    </source>
</evidence>
<reference evidence="2" key="1">
    <citation type="submission" date="2016-10" db="EMBL/GenBank/DDBJ databases">
        <authorList>
            <person name="Varghese N."/>
            <person name="Submissions S."/>
        </authorList>
    </citation>
    <scope>NUCLEOTIDE SEQUENCE [LARGE SCALE GENOMIC DNA]</scope>
    <source>
        <strain evidence="2">DSM 26921</strain>
    </source>
</reference>